<feature type="compositionally biased region" description="Basic and acidic residues" evidence="1">
    <location>
        <begin position="59"/>
        <end position="69"/>
    </location>
</feature>
<reference evidence="2 3" key="1">
    <citation type="journal article" date="2015" name="Nature">
        <title>rRNA introns, odd ribosomes, and small enigmatic genomes across a large radiation of phyla.</title>
        <authorList>
            <person name="Brown C.T."/>
            <person name="Hug L.A."/>
            <person name="Thomas B.C."/>
            <person name="Sharon I."/>
            <person name="Castelle C.J."/>
            <person name="Singh A."/>
            <person name="Wilkins M.J."/>
            <person name="Williams K.H."/>
            <person name="Banfield J.F."/>
        </authorList>
    </citation>
    <scope>NUCLEOTIDE SEQUENCE [LARGE SCALE GENOMIC DNA]</scope>
</reference>
<sequence>MQYRHFPFRNKYEKIGIRSYHCNFFLHIKQYDLPQKDQDGAPEDQKVHGPGVGFLPESDVGKDNGQERLEPRGPLVRAILFFAEMPQPVVPPPEAQGEKGQKAYEENEKADDDGKEYLHDIDLLTGPETS</sequence>
<evidence type="ECO:0000313" key="2">
    <source>
        <dbReference type="EMBL" id="KKR41422.1"/>
    </source>
</evidence>
<proteinExistence type="predicted"/>
<dbReference type="AlphaFoldDB" id="A0A0G0TU52"/>
<gene>
    <name evidence="2" type="ORF">UT77_C0012G0049</name>
</gene>
<dbReference type="Proteomes" id="UP000034881">
    <property type="component" value="Unassembled WGS sequence"/>
</dbReference>
<dbReference type="EMBL" id="LBYB01000012">
    <property type="protein sequence ID" value="KKR41422.1"/>
    <property type="molecule type" value="Genomic_DNA"/>
</dbReference>
<name>A0A0G0TU52_9BACT</name>
<comment type="caution">
    <text evidence="2">The sequence shown here is derived from an EMBL/GenBank/DDBJ whole genome shotgun (WGS) entry which is preliminary data.</text>
</comment>
<feature type="region of interest" description="Disordered" evidence="1">
    <location>
        <begin position="35"/>
        <end position="69"/>
    </location>
</feature>
<evidence type="ECO:0000256" key="1">
    <source>
        <dbReference type="SAM" id="MobiDB-lite"/>
    </source>
</evidence>
<organism evidence="2 3">
    <name type="scientific">Candidatus Daviesbacteria bacterium GW2011_GWC2_40_12</name>
    <dbReference type="NCBI Taxonomy" id="1618431"/>
    <lineage>
        <taxon>Bacteria</taxon>
        <taxon>Candidatus Daviesiibacteriota</taxon>
    </lineage>
</organism>
<feature type="region of interest" description="Disordered" evidence="1">
    <location>
        <begin position="88"/>
        <end position="130"/>
    </location>
</feature>
<protein>
    <submittedName>
        <fullName evidence="2">Uncharacterized protein</fullName>
    </submittedName>
</protein>
<feature type="compositionally biased region" description="Basic and acidic residues" evidence="1">
    <location>
        <begin position="96"/>
        <end position="107"/>
    </location>
</feature>
<accession>A0A0G0TU52</accession>
<evidence type="ECO:0000313" key="3">
    <source>
        <dbReference type="Proteomes" id="UP000034881"/>
    </source>
</evidence>
<feature type="compositionally biased region" description="Basic and acidic residues" evidence="1">
    <location>
        <begin position="35"/>
        <end position="47"/>
    </location>
</feature>